<dbReference type="InterPro" id="IPR035959">
    <property type="entry name" value="RutC-like_sf"/>
</dbReference>
<dbReference type="AlphaFoldDB" id="A0A1X7PES8"/>
<reference evidence="2" key="1">
    <citation type="submission" date="2017-04" db="EMBL/GenBank/DDBJ databases">
        <authorList>
            <person name="Varghese N."/>
            <person name="Submissions S."/>
        </authorList>
    </citation>
    <scope>NUCLEOTIDE SEQUENCE [LARGE SCALE GENOMIC DNA]</scope>
    <source>
        <strain evidence="2">VKM Ac-2121</strain>
    </source>
</reference>
<gene>
    <name evidence="1" type="ORF">SAMN06295885_3162</name>
</gene>
<dbReference type="Gene3D" id="3.30.1330.40">
    <property type="entry name" value="RutC-like"/>
    <property type="match status" value="1"/>
</dbReference>
<dbReference type="Proteomes" id="UP000193711">
    <property type="component" value="Unassembled WGS sequence"/>
</dbReference>
<evidence type="ECO:0000313" key="1">
    <source>
        <dbReference type="EMBL" id="SMH48955.1"/>
    </source>
</evidence>
<dbReference type="PANTHER" id="PTHR43760">
    <property type="entry name" value="ENDORIBONUCLEASE-RELATED"/>
    <property type="match status" value="1"/>
</dbReference>
<dbReference type="OrthoDB" id="9806229at2"/>
<sequence>MTHSPEQRASELGLAIPDYANPPYGGRYGSALRAFHRTGDLLELSGITPESRDGALLHPGSVGVDITVEQAREAARFAAVNALGMIRLALGSLDEVVALSRGLCFVLCPPGFERLNEVSNAASDLLLDVFGPDAGRMGRASIGATALSRSACFELWLSLECRPLTLPVA</sequence>
<keyword evidence="2" id="KW-1185">Reference proteome</keyword>
<dbReference type="PANTHER" id="PTHR43760:SF1">
    <property type="entry name" value="ENDORIBONUCLEASE L-PSP_CHORISMATE MUTASE-LIKE DOMAIN-CONTAINING PROTEIN"/>
    <property type="match status" value="1"/>
</dbReference>
<accession>A0A1X7PES8</accession>
<protein>
    <submittedName>
        <fullName evidence="1">Enamine deaminase RidA, house cleaning of reactive enamine intermediates, YjgF/YER057c/UK114 family</fullName>
    </submittedName>
</protein>
<dbReference type="STRING" id="1891671.SAMN06295885_3162"/>
<name>A0A1X7PES8_9MICO</name>
<dbReference type="InterPro" id="IPR013813">
    <property type="entry name" value="Endoribo_LPSP/chorism_mut-like"/>
</dbReference>
<dbReference type="SUPFAM" id="SSF55298">
    <property type="entry name" value="YjgF-like"/>
    <property type="match status" value="1"/>
</dbReference>
<dbReference type="RefSeq" id="WP_085477571.1">
    <property type="nucleotide sequence ID" value="NZ_FXBM01000003.1"/>
</dbReference>
<organism evidence="1 2">
    <name type="scientific">Rathayibacter oskolensis</name>
    <dbReference type="NCBI Taxonomy" id="1891671"/>
    <lineage>
        <taxon>Bacteria</taxon>
        <taxon>Bacillati</taxon>
        <taxon>Actinomycetota</taxon>
        <taxon>Actinomycetes</taxon>
        <taxon>Micrococcales</taxon>
        <taxon>Microbacteriaceae</taxon>
        <taxon>Rathayibacter</taxon>
    </lineage>
</organism>
<dbReference type="EMBL" id="FXBM01000003">
    <property type="protein sequence ID" value="SMH48955.1"/>
    <property type="molecule type" value="Genomic_DNA"/>
</dbReference>
<dbReference type="CDD" id="cd02199">
    <property type="entry name" value="YjgF_YER057c_UK114_like_1"/>
    <property type="match status" value="1"/>
</dbReference>
<evidence type="ECO:0000313" key="2">
    <source>
        <dbReference type="Proteomes" id="UP000193711"/>
    </source>
</evidence>
<proteinExistence type="predicted"/>